<accession>A0AB73H2S1</accession>
<gene>
    <name evidence="1" type="ORF">FHR65_004089</name>
</gene>
<proteinExistence type="predicted"/>
<organism evidence="1">
    <name type="scientific">Xanthomonas arboricola</name>
    <dbReference type="NCBI Taxonomy" id="56448"/>
    <lineage>
        <taxon>Bacteria</taxon>
        <taxon>Pseudomonadati</taxon>
        <taxon>Pseudomonadota</taxon>
        <taxon>Gammaproteobacteria</taxon>
        <taxon>Lysobacterales</taxon>
        <taxon>Lysobacteraceae</taxon>
        <taxon>Xanthomonas</taxon>
    </lineage>
</organism>
<dbReference type="RefSeq" id="WP_184578807.1">
    <property type="nucleotide sequence ID" value="NZ_JACIIQ010000025.1"/>
</dbReference>
<comment type="caution">
    <text evidence="1">The sequence shown here is derived from an EMBL/GenBank/DDBJ whole genome shotgun (WGS) entry which is preliminary data.</text>
</comment>
<dbReference type="EMBL" id="JACIIQ010000025">
    <property type="protein sequence ID" value="MBB5672488.1"/>
    <property type="molecule type" value="Genomic_DNA"/>
</dbReference>
<name>A0AB73H2S1_9XANT</name>
<evidence type="ECO:0008006" key="2">
    <source>
        <dbReference type="Google" id="ProtNLM"/>
    </source>
</evidence>
<dbReference type="AlphaFoldDB" id="A0AB73H2S1"/>
<protein>
    <recommendedName>
        <fullName evidence="2">Integrase</fullName>
    </recommendedName>
</protein>
<reference evidence="1" key="1">
    <citation type="submission" date="2020-08" db="EMBL/GenBank/DDBJ databases">
        <title>Studying the diversity of plant-associated saprophytic bacteria and their role in host health and plant-pathogen interactions.</title>
        <authorList>
            <person name="Potnis N."/>
        </authorList>
    </citation>
    <scope>NUCLEOTIDE SEQUENCE</scope>
    <source>
        <strain evidence="1">F21</strain>
    </source>
</reference>
<sequence>MDTMSKRKYRTLEVGQIWVVSRKSAGRGSAKVTRTESRRILHIAKGETVMVSYTTGGSAPRWCKRVAFLIWIRRYKAHKALPTTARELVLTAPRNMRASA</sequence>
<dbReference type="Proteomes" id="UP000528595">
    <property type="component" value="Unassembled WGS sequence"/>
</dbReference>
<evidence type="ECO:0000313" key="1">
    <source>
        <dbReference type="EMBL" id="MBB5672488.1"/>
    </source>
</evidence>